<evidence type="ECO:0000313" key="1">
    <source>
        <dbReference type="EMBL" id="QBX06581.1"/>
    </source>
</evidence>
<dbReference type="EMBL" id="MK552140">
    <property type="protein sequence ID" value="QBX06581.1"/>
    <property type="molecule type" value="Genomic_DNA"/>
</dbReference>
<name>A0A4D5ZCP5_9CAUD</name>
<protein>
    <submittedName>
        <fullName evidence="1">Uncharacterized protein</fullName>
    </submittedName>
</protein>
<accession>A0A4D5ZCP5</accession>
<reference evidence="1 2" key="1">
    <citation type="submission" date="2019-02" db="EMBL/GenBank/DDBJ databases">
        <title>Complete genome sequence of Burkholderia cenocepacia phage BcepSaruman.</title>
        <authorList>
            <person name="Park K."/>
            <person name="Liu M."/>
            <person name="Gill J."/>
        </authorList>
    </citation>
    <scope>NUCLEOTIDE SEQUENCE [LARGE SCALE GENOMIC DNA]</scope>
</reference>
<gene>
    <name evidence="1" type="ORF">BcepSaruman_168</name>
</gene>
<proteinExistence type="predicted"/>
<evidence type="ECO:0000313" key="2">
    <source>
        <dbReference type="Proteomes" id="UP000296455"/>
    </source>
</evidence>
<keyword evidence="2" id="KW-1185">Reference proteome</keyword>
<dbReference type="Proteomes" id="UP000296455">
    <property type="component" value="Segment"/>
</dbReference>
<sequence>MSKKFEKKVQEQYGITVGTVHGLVSARYHADGNGVTLGAVPVLVLEVLNDKKAGTTNVIIADYTDLSVQLIVSTDDDFGRLTKLSEEEIKAANIDLRAAEADAIERGFKPGQKIDGARVLAFVKRDKLYAIVDNKEALPYFLAIEADATADSLNSDAKALRRVEKRLEKLGIALDDLVLVDRASTAAIGKGVQDAVGLFYVAAITAQGVTLAQDAGTPVGLEGNPYTAAQARVLSKGVEIEGVPPEALIKPLSLQQTSRGTEWSAEDVLAARYGFLIGDHVETKDGKVGGAISKALFATYPGDTVGDVLVIVGGISETDDAVIQNTGTQILDPMGLNLTNPRYPETGFALGAAVRHSVQGLGQVVTRVAEGIVRVNFFDGTTLDVHEEALESAGKVRFSELGLLQPFKVGEQSFIKVGGSTAIAVVIPTIPNSEPVVALARSAVDVAKSAKRSFKQSDKVSLFSNAL</sequence>
<organism evidence="1 2">
    <name type="scientific">Burkholderia phage BcepSaruman</name>
    <dbReference type="NCBI Taxonomy" id="2530032"/>
    <lineage>
        <taxon>Viruses</taxon>
        <taxon>Duplodnaviria</taxon>
        <taxon>Heunggongvirae</taxon>
        <taxon>Uroviricota</taxon>
        <taxon>Caudoviricetes</taxon>
        <taxon>Sarumanvirus</taxon>
        <taxon>Sarumanvirus bcepsaruman</taxon>
    </lineage>
</organism>